<organism evidence="2 3">
    <name type="scientific">Pseudomonas fluorescens</name>
    <dbReference type="NCBI Taxonomy" id="294"/>
    <lineage>
        <taxon>Bacteria</taxon>
        <taxon>Pseudomonadati</taxon>
        <taxon>Pseudomonadota</taxon>
        <taxon>Gammaproteobacteria</taxon>
        <taxon>Pseudomonadales</taxon>
        <taxon>Pseudomonadaceae</taxon>
        <taxon>Pseudomonas</taxon>
    </lineage>
</organism>
<evidence type="ECO:0000259" key="1">
    <source>
        <dbReference type="Pfam" id="PF18810"/>
    </source>
</evidence>
<proteinExistence type="predicted"/>
<name>A0A423P5P7_PSEFL</name>
<dbReference type="InterPro" id="IPR041110">
    <property type="entry name" value="PBECR2"/>
</dbReference>
<evidence type="ECO:0000313" key="2">
    <source>
        <dbReference type="EMBL" id="ROO08985.1"/>
    </source>
</evidence>
<dbReference type="AlphaFoldDB" id="A0A423P5P7"/>
<evidence type="ECO:0000313" key="3">
    <source>
        <dbReference type="Proteomes" id="UP000283619"/>
    </source>
</evidence>
<protein>
    <recommendedName>
        <fullName evidence="1">Phage-Barnase-EndoU-ColicinE5/D-RelE like nuclease 2 domain-containing protein</fullName>
    </recommendedName>
</protein>
<reference evidence="2 3" key="1">
    <citation type="submission" date="2016-10" db="EMBL/GenBank/DDBJ databases">
        <title>Comparative genome analysis of multiple Pseudomonas spp. focuses on biocontrol and plant growth promoting traits.</title>
        <authorList>
            <person name="Tao X.-Y."/>
            <person name="Taylor C.G."/>
        </authorList>
    </citation>
    <scope>NUCLEOTIDE SEQUENCE [LARGE SCALE GENOMIC DNA]</scope>
    <source>
        <strain evidence="2 3">36G2</strain>
    </source>
</reference>
<dbReference type="Proteomes" id="UP000283619">
    <property type="component" value="Unassembled WGS sequence"/>
</dbReference>
<sequence length="188" mass="21470">MLVNAAPLIKEAAHQPTWINLALPDLRTLSRELRSAAIDEIKRADNAEDALKILLDQFGFLDESVLTVTILTPIGRVAVMRDKLAHIVEKRPDSRERYVRHAIDTLTGPFEVWKVLYDNGGYRMAFINAYEAKNDMLVVVDVRNGHVLWNFMHAPARAMNKHRQGELLYKRYILEDKEKGSHLAALDV</sequence>
<dbReference type="RefSeq" id="WP_123594033.1">
    <property type="nucleotide sequence ID" value="NZ_MOBZ01000010.1"/>
</dbReference>
<accession>A0A423P5P7</accession>
<dbReference type="EMBL" id="MOBZ01000010">
    <property type="protein sequence ID" value="ROO08985.1"/>
    <property type="molecule type" value="Genomic_DNA"/>
</dbReference>
<gene>
    <name evidence="2" type="ORF">BK673_14080</name>
</gene>
<dbReference type="Pfam" id="PF18810">
    <property type="entry name" value="PBECR2"/>
    <property type="match status" value="1"/>
</dbReference>
<feature type="domain" description="Phage-Barnase-EndoU-ColicinE5/D-RelE like nuclease 2" evidence="1">
    <location>
        <begin position="55"/>
        <end position="170"/>
    </location>
</feature>
<comment type="caution">
    <text evidence="2">The sequence shown here is derived from an EMBL/GenBank/DDBJ whole genome shotgun (WGS) entry which is preliminary data.</text>
</comment>